<name>A0A6I4U108_9SPHN</name>
<evidence type="ECO:0000313" key="1">
    <source>
        <dbReference type="EMBL" id="MXP08934.1"/>
    </source>
</evidence>
<reference evidence="1 2" key="1">
    <citation type="submission" date="2019-12" db="EMBL/GenBank/DDBJ databases">
        <title>Genomic-based taxomic classification of the family Erythrobacteraceae.</title>
        <authorList>
            <person name="Xu L."/>
        </authorList>
    </citation>
    <scope>NUCLEOTIDE SEQUENCE [LARGE SCALE GENOMIC DNA]</scope>
    <source>
        <strain evidence="1 2">LMG 29519</strain>
    </source>
</reference>
<dbReference type="PANTHER" id="PTHR36922:SF1">
    <property type="entry name" value="DUF1993 DOMAIN-CONTAINING PROTEIN"/>
    <property type="match status" value="1"/>
</dbReference>
<dbReference type="Gene3D" id="1.20.120.450">
    <property type="entry name" value="dinb family like domain"/>
    <property type="match status" value="1"/>
</dbReference>
<dbReference type="SUPFAM" id="SSF109854">
    <property type="entry name" value="DinB/YfiT-like putative metalloenzymes"/>
    <property type="match status" value="1"/>
</dbReference>
<keyword evidence="2" id="KW-1185">Reference proteome</keyword>
<gene>
    <name evidence="1" type="ORF">GRI68_01915</name>
</gene>
<evidence type="ECO:0000313" key="2">
    <source>
        <dbReference type="Proteomes" id="UP000429229"/>
    </source>
</evidence>
<dbReference type="RefSeq" id="WP_160615446.1">
    <property type="nucleotide sequence ID" value="NZ_WTYR01000001.1"/>
</dbReference>
<dbReference type="InterPro" id="IPR018531">
    <property type="entry name" value="DUF1993"/>
</dbReference>
<dbReference type="Proteomes" id="UP000429229">
    <property type="component" value="Unassembled WGS sequence"/>
</dbReference>
<dbReference type="OrthoDB" id="338237at2"/>
<dbReference type="Pfam" id="PF09351">
    <property type="entry name" value="DUF1993"/>
    <property type="match status" value="1"/>
</dbReference>
<dbReference type="EMBL" id="WTYR01000001">
    <property type="protein sequence ID" value="MXP08934.1"/>
    <property type="molecule type" value="Genomic_DNA"/>
</dbReference>
<sequence>MSFTLYDAIVPTLRQLLGALPGVIAKAEELVASSDCTDANLLEARLADDMWPLPWHIRACWMHSAYALDQLADGAFTPDFTAIPESWDEMRSLIADAEERLAAATPQEIDAIANREVNFVLGGETRFTLPGERFLLGFNMPNFQFHATTFYDILRMKGVPLSKRDYMGNPAGPMFEG</sequence>
<organism evidence="1 2">
    <name type="scientific">Alteriqipengyuania halimionae</name>
    <dbReference type="NCBI Taxonomy" id="1926630"/>
    <lineage>
        <taxon>Bacteria</taxon>
        <taxon>Pseudomonadati</taxon>
        <taxon>Pseudomonadota</taxon>
        <taxon>Alphaproteobacteria</taxon>
        <taxon>Sphingomonadales</taxon>
        <taxon>Erythrobacteraceae</taxon>
        <taxon>Alteriqipengyuania</taxon>
    </lineage>
</organism>
<dbReference type="InterPro" id="IPR034660">
    <property type="entry name" value="DinB/YfiT-like"/>
</dbReference>
<comment type="caution">
    <text evidence="1">The sequence shown here is derived from an EMBL/GenBank/DDBJ whole genome shotgun (WGS) entry which is preliminary data.</text>
</comment>
<dbReference type="PANTHER" id="PTHR36922">
    <property type="entry name" value="BLL2446 PROTEIN"/>
    <property type="match status" value="1"/>
</dbReference>
<proteinExistence type="predicted"/>
<dbReference type="AlphaFoldDB" id="A0A6I4U108"/>
<accession>A0A6I4U108</accession>
<protein>
    <submittedName>
        <fullName evidence="1">DUF1993 family protein</fullName>
    </submittedName>
</protein>